<evidence type="ECO:0000313" key="1">
    <source>
        <dbReference type="EMBL" id="GJT16125.1"/>
    </source>
</evidence>
<keyword evidence="2" id="KW-1185">Reference proteome</keyword>
<accession>A0ABQ5BMQ4</accession>
<organism evidence="1 2">
    <name type="scientific">Tanacetum coccineum</name>
    <dbReference type="NCBI Taxonomy" id="301880"/>
    <lineage>
        <taxon>Eukaryota</taxon>
        <taxon>Viridiplantae</taxon>
        <taxon>Streptophyta</taxon>
        <taxon>Embryophyta</taxon>
        <taxon>Tracheophyta</taxon>
        <taxon>Spermatophyta</taxon>
        <taxon>Magnoliopsida</taxon>
        <taxon>eudicotyledons</taxon>
        <taxon>Gunneridae</taxon>
        <taxon>Pentapetalae</taxon>
        <taxon>asterids</taxon>
        <taxon>campanulids</taxon>
        <taxon>Asterales</taxon>
        <taxon>Asteraceae</taxon>
        <taxon>Asteroideae</taxon>
        <taxon>Anthemideae</taxon>
        <taxon>Anthemidinae</taxon>
        <taxon>Tanacetum</taxon>
    </lineage>
</organism>
<evidence type="ECO:0000313" key="2">
    <source>
        <dbReference type="Proteomes" id="UP001151760"/>
    </source>
</evidence>
<gene>
    <name evidence="1" type="ORF">Tco_0874831</name>
</gene>
<reference evidence="1" key="1">
    <citation type="journal article" date="2022" name="Int. J. Mol. Sci.">
        <title>Draft Genome of Tanacetum Coccineum: Genomic Comparison of Closely Related Tanacetum-Family Plants.</title>
        <authorList>
            <person name="Yamashiro T."/>
            <person name="Shiraishi A."/>
            <person name="Nakayama K."/>
            <person name="Satake H."/>
        </authorList>
    </citation>
    <scope>NUCLEOTIDE SEQUENCE</scope>
</reference>
<reference evidence="1" key="2">
    <citation type="submission" date="2022-01" db="EMBL/GenBank/DDBJ databases">
        <authorList>
            <person name="Yamashiro T."/>
            <person name="Shiraishi A."/>
            <person name="Satake H."/>
            <person name="Nakayama K."/>
        </authorList>
    </citation>
    <scope>NUCLEOTIDE SEQUENCE</scope>
</reference>
<sequence>MGVKSSKKSRQQEQGKLKKECLGRDLYYALTAYSSSSSDSEVSNDSTCSKSCLETVKLLKSQYDQLLKDFKKSELMVLESQIVDNCEKGLGYNVVLPPYTGNFMPQTPDLSFTSLDEFVNEHVVDNYKAISSEEEPKVVKKSDDAPVIEEWVLDSEEENVSQPKAEKKIVALLLLRKSLSKSNNNR</sequence>
<protein>
    <submittedName>
        <fullName evidence="1">Uncharacterized protein</fullName>
    </submittedName>
</protein>
<dbReference type="Proteomes" id="UP001151760">
    <property type="component" value="Unassembled WGS sequence"/>
</dbReference>
<dbReference type="EMBL" id="BQNB010013450">
    <property type="protein sequence ID" value="GJT16125.1"/>
    <property type="molecule type" value="Genomic_DNA"/>
</dbReference>
<name>A0ABQ5BMQ4_9ASTR</name>
<comment type="caution">
    <text evidence="1">The sequence shown here is derived from an EMBL/GenBank/DDBJ whole genome shotgun (WGS) entry which is preliminary data.</text>
</comment>
<proteinExistence type="predicted"/>